<keyword evidence="4" id="KW-1185">Reference proteome</keyword>
<sequence length="684" mass="78222">MSERIKGETRARALSDEITELREQLSRAQAELTATERQMSDVLLERTKTMEILKEKDQQVDRLNTQFNLTDRKLIEVTEAKRTLDEKFTNLQREYDDVSVRASNAKSDLERTRSFAEDKEKIAMQLRHQVEMKTSSLDTALKSENEATTKARSLEARLKEIMQEVENLSSDLHSREEEVKSYERRVSELIEEKGSIADDVRMIEEEVARVLKSKEEMGAELKEARFQVSHLIQERDHLSKDLKYLTKRYNDEMNKVKKELKQKKNDLDQIQETLQTVKSVDGKAAKIAESMQKELTSKRAVIDSLQSELCKVCDKMESCEKENKSLKKENIKLGKKLEAANASLKTVEDELKTKNKSEKGYKLAVERLRSGLEKAAERNNEAQHLIDRQEAELAQAHIKHNLHLMDRRFPSQQVEPLAPTNAYGRPVLQNTGTTTLQNLLTRALTTMTSQVPSRDVTLSEIPKSQNPEPKNENKITNDIYKMIAEVHDNLVKKSGNPPKSPHSDITNTRRRRRKGRSNRRNKETYSGNDSSDIDVVLMNSDTTSVYSEPADSYLFESTLKHDPVSSSPSKFHPSMGLPSEPTRPLSPVSMLLYEAGDVGASRDNRIFKEQSNVIRGSEQEVRERFVSSAISDNAEELCRQLQQRLEGLTKMGGKLEKQNKDAAKLIKRQDRKLQQVRASGQNLR</sequence>
<feature type="region of interest" description="Disordered" evidence="2">
    <location>
        <begin position="491"/>
        <end position="533"/>
    </location>
</feature>
<proteinExistence type="predicted"/>
<dbReference type="Ensembl" id="ENSCINT00000026456.2">
    <property type="protein sequence ID" value="ENSCINP00000026210.2"/>
    <property type="gene ID" value="ENSCING00000010545.3"/>
</dbReference>
<evidence type="ECO:0000313" key="3">
    <source>
        <dbReference type="Ensembl" id="ENSCINP00000026210.2"/>
    </source>
</evidence>
<reference evidence="3" key="4">
    <citation type="submission" date="2025-09" db="UniProtKB">
        <authorList>
            <consortium name="Ensembl"/>
        </authorList>
    </citation>
    <scope>IDENTIFICATION</scope>
</reference>
<organism evidence="3 4">
    <name type="scientific">Ciona intestinalis</name>
    <name type="common">Transparent sea squirt</name>
    <name type="synonym">Ascidia intestinalis</name>
    <dbReference type="NCBI Taxonomy" id="7719"/>
    <lineage>
        <taxon>Eukaryota</taxon>
        <taxon>Metazoa</taxon>
        <taxon>Chordata</taxon>
        <taxon>Tunicata</taxon>
        <taxon>Ascidiacea</taxon>
        <taxon>Phlebobranchia</taxon>
        <taxon>Cionidae</taxon>
        <taxon>Ciona</taxon>
    </lineage>
</organism>
<keyword evidence="1" id="KW-0175">Coiled coil</keyword>
<evidence type="ECO:0000313" key="4">
    <source>
        <dbReference type="Proteomes" id="UP000008144"/>
    </source>
</evidence>
<dbReference type="HOGENOM" id="CLU_402209_0_0_1"/>
<dbReference type="InterPro" id="IPR031809">
    <property type="entry name" value="CCDC158"/>
</dbReference>
<evidence type="ECO:0000256" key="1">
    <source>
        <dbReference type="SAM" id="Coils"/>
    </source>
</evidence>
<reference evidence="3" key="3">
    <citation type="submission" date="2025-08" db="UniProtKB">
        <authorList>
            <consortium name="Ensembl"/>
        </authorList>
    </citation>
    <scope>IDENTIFICATION</scope>
</reference>
<reference evidence="4" key="1">
    <citation type="journal article" date="2002" name="Science">
        <title>The draft genome of Ciona intestinalis: insights into chordate and vertebrate origins.</title>
        <authorList>
            <person name="Dehal P."/>
            <person name="Satou Y."/>
            <person name="Campbell R.K."/>
            <person name="Chapman J."/>
            <person name="Degnan B."/>
            <person name="De Tomaso A."/>
            <person name="Davidson B."/>
            <person name="Di Gregorio A."/>
            <person name="Gelpke M."/>
            <person name="Goodstein D.M."/>
            <person name="Harafuji N."/>
            <person name="Hastings K.E."/>
            <person name="Ho I."/>
            <person name="Hotta K."/>
            <person name="Huang W."/>
            <person name="Kawashima T."/>
            <person name="Lemaire P."/>
            <person name="Martinez D."/>
            <person name="Meinertzhagen I.A."/>
            <person name="Necula S."/>
            <person name="Nonaka M."/>
            <person name="Putnam N."/>
            <person name="Rash S."/>
            <person name="Saiga H."/>
            <person name="Satake M."/>
            <person name="Terry A."/>
            <person name="Yamada L."/>
            <person name="Wang H.G."/>
            <person name="Awazu S."/>
            <person name="Azumi K."/>
            <person name="Boore J."/>
            <person name="Branno M."/>
            <person name="Chin-Bow S."/>
            <person name="DeSantis R."/>
            <person name="Doyle S."/>
            <person name="Francino P."/>
            <person name="Keys D.N."/>
            <person name="Haga S."/>
            <person name="Hayashi H."/>
            <person name="Hino K."/>
            <person name="Imai K.S."/>
            <person name="Inaba K."/>
            <person name="Kano S."/>
            <person name="Kobayashi K."/>
            <person name="Kobayashi M."/>
            <person name="Lee B.I."/>
            <person name="Makabe K.W."/>
            <person name="Manohar C."/>
            <person name="Matassi G."/>
            <person name="Medina M."/>
            <person name="Mochizuki Y."/>
            <person name="Mount S."/>
            <person name="Morishita T."/>
            <person name="Miura S."/>
            <person name="Nakayama A."/>
            <person name="Nishizaka S."/>
            <person name="Nomoto H."/>
            <person name="Ohta F."/>
            <person name="Oishi K."/>
            <person name="Rigoutsos I."/>
            <person name="Sano M."/>
            <person name="Sasaki A."/>
            <person name="Sasakura Y."/>
            <person name="Shoguchi E."/>
            <person name="Shin-i T."/>
            <person name="Spagnuolo A."/>
            <person name="Stainier D."/>
            <person name="Suzuki M.M."/>
            <person name="Tassy O."/>
            <person name="Takatori N."/>
            <person name="Tokuoka M."/>
            <person name="Yagi K."/>
            <person name="Yoshizaki F."/>
            <person name="Wada S."/>
            <person name="Zhang C."/>
            <person name="Hyatt P.D."/>
            <person name="Larimer F."/>
            <person name="Detter C."/>
            <person name="Doggett N."/>
            <person name="Glavina T."/>
            <person name="Hawkins T."/>
            <person name="Richardson P."/>
            <person name="Lucas S."/>
            <person name="Kohara Y."/>
            <person name="Levine M."/>
            <person name="Satoh N."/>
            <person name="Rokhsar D.S."/>
        </authorList>
    </citation>
    <scope>NUCLEOTIDE SEQUENCE [LARGE SCALE GENOMIC DNA]</scope>
</reference>
<feature type="region of interest" description="Disordered" evidence="2">
    <location>
        <begin position="560"/>
        <end position="583"/>
    </location>
</feature>
<reference evidence="3" key="2">
    <citation type="journal article" date="2008" name="Genome Biol.">
        <title>Improved genome assembly and evidence-based global gene model set for the chordate Ciona intestinalis: new insight into intron and operon populations.</title>
        <authorList>
            <person name="Satou Y."/>
            <person name="Mineta K."/>
            <person name="Ogasawara M."/>
            <person name="Sasakura Y."/>
            <person name="Shoguchi E."/>
            <person name="Ueno K."/>
            <person name="Yamada L."/>
            <person name="Matsumoto J."/>
            <person name="Wasserscheid J."/>
            <person name="Dewar K."/>
            <person name="Wiley G.B."/>
            <person name="Macmil S.L."/>
            <person name="Roe B.A."/>
            <person name="Zeller R.W."/>
            <person name="Hastings K.E."/>
            <person name="Lemaire P."/>
            <person name="Lindquist E."/>
            <person name="Endo T."/>
            <person name="Hotta K."/>
            <person name="Inaba K."/>
        </authorList>
    </citation>
    <scope>NUCLEOTIDE SEQUENCE [LARGE SCALE GENOMIC DNA]</scope>
    <source>
        <strain evidence="3">wild type</strain>
    </source>
</reference>
<feature type="region of interest" description="Disordered" evidence="2">
    <location>
        <begin position="447"/>
        <end position="475"/>
    </location>
</feature>
<protein>
    <submittedName>
        <fullName evidence="3">Uncharacterized protein</fullName>
    </submittedName>
</protein>
<dbReference type="InParanoid" id="F6VP69"/>
<dbReference type="Pfam" id="PF15921">
    <property type="entry name" value="CCDC158"/>
    <property type="match status" value="1"/>
</dbReference>
<name>F6VP69_CIOIN</name>
<dbReference type="Proteomes" id="UP000008144">
    <property type="component" value="Chromosome 14"/>
</dbReference>
<dbReference type="PANTHER" id="PTHR47615:SF1">
    <property type="entry name" value="COILED-COIL DOMAIN-CONTAINING PROTEIN 158"/>
    <property type="match status" value="1"/>
</dbReference>
<evidence type="ECO:0000256" key="2">
    <source>
        <dbReference type="SAM" id="MobiDB-lite"/>
    </source>
</evidence>
<feature type="coiled-coil region" evidence="1">
    <location>
        <begin position="144"/>
        <end position="192"/>
    </location>
</feature>
<feature type="compositionally biased region" description="Basic residues" evidence="2">
    <location>
        <begin position="508"/>
        <end position="519"/>
    </location>
</feature>
<dbReference type="PANTHER" id="PTHR47615">
    <property type="entry name" value="COILED-COIL DOMAIN-CONTAINING PROTEIN 158"/>
    <property type="match status" value="1"/>
</dbReference>
<feature type="coiled-coil region" evidence="1">
    <location>
        <begin position="246"/>
        <end position="399"/>
    </location>
</feature>
<feature type="coiled-coil region" evidence="1">
    <location>
        <begin position="631"/>
        <end position="658"/>
    </location>
</feature>
<accession>F6VP69</accession>
<feature type="coiled-coil region" evidence="1">
    <location>
        <begin position="11"/>
        <end position="45"/>
    </location>
</feature>
<dbReference type="OMA" id="WTVERWI"/>
<dbReference type="EMBL" id="EAAA01001280">
    <property type="status" value="NOT_ANNOTATED_CDS"/>
    <property type="molecule type" value="Genomic_DNA"/>
</dbReference>
<dbReference type="Gene3D" id="1.10.287.1490">
    <property type="match status" value="1"/>
</dbReference>
<dbReference type="AlphaFoldDB" id="F6VP69"/>